<proteinExistence type="predicted"/>
<comment type="caution">
    <text evidence="2">The sequence shown here is derived from an EMBL/GenBank/DDBJ whole genome shotgun (WGS) entry which is preliminary data.</text>
</comment>
<protein>
    <submittedName>
        <fullName evidence="2">Uncharacterized protein</fullName>
    </submittedName>
</protein>
<dbReference type="EMBL" id="JARBHB010000016">
    <property type="protein sequence ID" value="KAJ8866348.1"/>
    <property type="molecule type" value="Genomic_DNA"/>
</dbReference>
<reference evidence="2 3" key="1">
    <citation type="submission" date="2023-02" db="EMBL/GenBank/DDBJ databases">
        <title>LHISI_Scaffold_Assembly.</title>
        <authorList>
            <person name="Stuart O.P."/>
            <person name="Cleave R."/>
            <person name="Magrath M.J.L."/>
            <person name="Mikheyev A.S."/>
        </authorList>
    </citation>
    <scope>NUCLEOTIDE SEQUENCE [LARGE SCALE GENOMIC DNA]</scope>
    <source>
        <strain evidence="2">Daus_M_001</strain>
        <tissue evidence="2">Leg muscle</tissue>
    </source>
</reference>
<evidence type="ECO:0000313" key="3">
    <source>
        <dbReference type="Proteomes" id="UP001159363"/>
    </source>
</evidence>
<keyword evidence="3" id="KW-1185">Reference proteome</keyword>
<feature type="signal peptide" evidence="1">
    <location>
        <begin position="1"/>
        <end position="27"/>
    </location>
</feature>
<accession>A0ABQ9G1H8</accession>
<evidence type="ECO:0000313" key="2">
    <source>
        <dbReference type="EMBL" id="KAJ8866348.1"/>
    </source>
</evidence>
<keyword evidence="1" id="KW-0732">Signal</keyword>
<evidence type="ECO:0000256" key="1">
    <source>
        <dbReference type="SAM" id="SignalP"/>
    </source>
</evidence>
<feature type="chain" id="PRO_5045402252" evidence="1">
    <location>
        <begin position="28"/>
        <end position="343"/>
    </location>
</feature>
<dbReference type="Proteomes" id="UP001159363">
    <property type="component" value="Chromosome 15"/>
</dbReference>
<gene>
    <name evidence="2" type="ORF">PR048_032191</name>
</gene>
<sequence length="343" mass="38271">MCLTVVAKRELQLLVQIILLALQILRHRPIYDGPQQNYHEIQNRSPVFSLCHLRECSGDPVITDEMSDESSNRKSHEYVYGGRFAKCQSLTNGQAGSLRIFECGNRAGRCRWSASFLGDLRFPPPFHSGAAPYSPRFTPIGSQGLDANASPLILQCTVDAGWPRFVIGTLRFVIPGKTYPFPPPLFPETGVYRTEAEACLSCREDATPWGKAAVPSAACLGCPSCFLSGRSSLTCDFASRLKIPTGGEIVYSRYTAKEMGGGGNTFVKFRSFDTRLESCRPTLNNSRYLDIQYVIAMASTIMCQGPRGQQYTESRLRVRRFDMYRKEGGRGEEEFLRRLASIL</sequence>
<name>A0ABQ9G1H8_9NEOP</name>
<organism evidence="2 3">
    <name type="scientific">Dryococelus australis</name>
    <dbReference type="NCBI Taxonomy" id="614101"/>
    <lineage>
        <taxon>Eukaryota</taxon>
        <taxon>Metazoa</taxon>
        <taxon>Ecdysozoa</taxon>
        <taxon>Arthropoda</taxon>
        <taxon>Hexapoda</taxon>
        <taxon>Insecta</taxon>
        <taxon>Pterygota</taxon>
        <taxon>Neoptera</taxon>
        <taxon>Polyneoptera</taxon>
        <taxon>Phasmatodea</taxon>
        <taxon>Verophasmatodea</taxon>
        <taxon>Anareolatae</taxon>
        <taxon>Phasmatidae</taxon>
        <taxon>Eurycanthinae</taxon>
        <taxon>Dryococelus</taxon>
    </lineage>
</organism>